<feature type="region of interest" description="Disordered" evidence="13">
    <location>
        <begin position="1"/>
        <end position="31"/>
    </location>
</feature>
<dbReference type="InterPro" id="IPR039753">
    <property type="entry name" value="RG7MT1"/>
</dbReference>
<evidence type="ECO:0000256" key="8">
    <source>
        <dbReference type="ARBA" id="ARBA00023242"/>
    </source>
</evidence>
<feature type="binding site" evidence="11">
    <location>
        <position position="157"/>
    </location>
    <ligand>
        <name>S-adenosyl-L-methionine</name>
        <dbReference type="ChEBI" id="CHEBI:59789"/>
    </ligand>
</feature>
<evidence type="ECO:0000256" key="13">
    <source>
        <dbReference type="SAM" id="MobiDB-lite"/>
    </source>
</evidence>
<organism evidence="15">
    <name type="scientific">Cuerna arida</name>
    <dbReference type="NCBI Taxonomy" id="1464854"/>
    <lineage>
        <taxon>Eukaryota</taxon>
        <taxon>Metazoa</taxon>
        <taxon>Ecdysozoa</taxon>
        <taxon>Arthropoda</taxon>
        <taxon>Hexapoda</taxon>
        <taxon>Insecta</taxon>
        <taxon>Pterygota</taxon>
        <taxon>Neoptera</taxon>
        <taxon>Paraneoptera</taxon>
        <taxon>Hemiptera</taxon>
        <taxon>Auchenorrhyncha</taxon>
        <taxon>Membracoidea</taxon>
        <taxon>Cicadellidae</taxon>
        <taxon>Cicadellinae</taxon>
        <taxon>Proconiini</taxon>
        <taxon>Cuerna</taxon>
    </lineage>
</organism>
<keyword evidence="6 10" id="KW-0694">RNA-binding</keyword>
<gene>
    <name evidence="15" type="ORF">g.13132</name>
</gene>
<evidence type="ECO:0000256" key="4">
    <source>
        <dbReference type="ARBA" id="ARBA00022679"/>
    </source>
</evidence>
<name>A0A1B6G2R1_9HEMI</name>
<keyword evidence="8 10" id="KW-0539">Nucleus</keyword>
<evidence type="ECO:0000259" key="14">
    <source>
        <dbReference type="PROSITE" id="PS51562"/>
    </source>
</evidence>
<keyword evidence="2 10" id="KW-0489">Methyltransferase</keyword>
<dbReference type="InterPro" id="IPR029063">
    <property type="entry name" value="SAM-dependent_MTases_sf"/>
</dbReference>
<evidence type="ECO:0000256" key="2">
    <source>
        <dbReference type="ARBA" id="ARBA00022603"/>
    </source>
</evidence>
<reference evidence="15" key="1">
    <citation type="submission" date="2015-11" db="EMBL/GenBank/DDBJ databases">
        <title>De novo transcriptome assembly of four potential Pierce s Disease insect vectors from Arizona vineyards.</title>
        <authorList>
            <person name="Tassone E.E."/>
        </authorList>
    </citation>
    <scope>NUCLEOTIDE SEQUENCE</scope>
</reference>
<keyword evidence="5 10" id="KW-0949">S-adenosyl-L-methionine</keyword>
<protein>
    <recommendedName>
        <fullName evidence="10">mRNA cap guanine-N(7) methyltransferase</fullName>
        <ecNumber evidence="10">2.1.1.56</ecNumber>
    </recommendedName>
    <alternativeName>
        <fullName evidence="10">mRNA (guanine-N(7))-methyltransferase</fullName>
    </alternativeName>
    <alternativeName>
        <fullName evidence="10">mRNA cap methyltransferase</fullName>
    </alternativeName>
</protein>
<evidence type="ECO:0000313" key="15">
    <source>
        <dbReference type="EMBL" id="JAS56729.1"/>
    </source>
</evidence>
<feature type="domain" description="MRNA cap 0 methyltransferase" evidence="14">
    <location>
        <begin position="57"/>
        <end position="368"/>
    </location>
</feature>
<feature type="binding site" evidence="11">
    <location>
        <position position="180"/>
    </location>
    <ligand>
        <name>S-adenosyl-L-methionine</name>
        <dbReference type="ChEBI" id="CHEBI:59789"/>
    </ligand>
</feature>
<dbReference type="Gene3D" id="3.40.50.150">
    <property type="entry name" value="Vaccinia Virus protein VP39"/>
    <property type="match status" value="1"/>
</dbReference>
<comment type="subcellular location">
    <subcellularLocation>
        <location evidence="1 10">Nucleus</location>
    </subcellularLocation>
</comment>
<feature type="region of interest" description="Disordered" evidence="13">
    <location>
        <begin position="374"/>
        <end position="421"/>
    </location>
</feature>
<dbReference type="GO" id="GO:0004482">
    <property type="term" value="F:mRNA 5'-cap (guanine-N7-)-methyltransferase activity"/>
    <property type="evidence" value="ECO:0007669"/>
    <property type="project" value="UniProtKB-EC"/>
</dbReference>
<evidence type="ECO:0000256" key="9">
    <source>
        <dbReference type="ARBA" id="ARBA00044712"/>
    </source>
</evidence>
<feature type="site" description="mRNA cap binding" evidence="12">
    <location>
        <position position="100"/>
    </location>
</feature>
<keyword evidence="7 10" id="KW-0506">mRNA capping</keyword>
<dbReference type="EC" id="2.1.1.56" evidence="10"/>
<accession>A0A1B6G2R1</accession>
<feature type="compositionally biased region" description="Polar residues" evidence="13">
    <location>
        <begin position="18"/>
        <end position="31"/>
    </location>
</feature>
<feature type="binding site" evidence="11">
    <location>
        <position position="185"/>
    </location>
    <ligand>
        <name>S-adenosyl-L-methionine</name>
        <dbReference type="ChEBI" id="CHEBI:59789"/>
    </ligand>
</feature>
<dbReference type="GO" id="GO:0003723">
    <property type="term" value="F:RNA binding"/>
    <property type="evidence" value="ECO:0007669"/>
    <property type="project" value="UniProtKB-KW"/>
</dbReference>
<evidence type="ECO:0000256" key="6">
    <source>
        <dbReference type="ARBA" id="ARBA00022884"/>
    </source>
</evidence>
<evidence type="ECO:0000256" key="7">
    <source>
        <dbReference type="ARBA" id="ARBA00023042"/>
    </source>
</evidence>
<dbReference type="CDD" id="cd02440">
    <property type="entry name" value="AdoMet_MTases"/>
    <property type="match status" value="1"/>
</dbReference>
<comment type="catalytic activity">
    <reaction evidence="9">
        <text>a 5'-end (5'-triphosphoguanosine)-ribonucleoside in mRNA + S-adenosyl-L-methionine = a 5'-end (N(7)-methyl 5'-triphosphoguanosine)-ribonucleoside in mRNA + S-adenosyl-L-homocysteine</text>
        <dbReference type="Rhea" id="RHEA:67008"/>
        <dbReference type="Rhea" id="RHEA-COMP:17166"/>
        <dbReference type="Rhea" id="RHEA-COMP:17167"/>
        <dbReference type="ChEBI" id="CHEBI:57856"/>
        <dbReference type="ChEBI" id="CHEBI:59789"/>
        <dbReference type="ChEBI" id="CHEBI:156461"/>
        <dbReference type="ChEBI" id="CHEBI:167617"/>
        <dbReference type="EC" id="2.1.1.56"/>
    </reaction>
</comment>
<dbReference type="EMBL" id="GECZ01013040">
    <property type="protein sequence ID" value="JAS56729.1"/>
    <property type="molecule type" value="Transcribed_RNA"/>
</dbReference>
<feature type="compositionally biased region" description="Basic and acidic residues" evidence="13">
    <location>
        <begin position="389"/>
        <end position="401"/>
    </location>
</feature>
<feature type="site" description="mRNA cap binding" evidence="12">
    <location>
        <position position="106"/>
    </location>
</feature>
<evidence type="ECO:0000256" key="12">
    <source>
        <dbReference type="PIRSR" id="PIRSR028762-2"/>
    </source>
</evidence>
<dbReference type="PROSITE" id="PS51562">
    <property type="entry name" value="RNA_CAP0_MT"/>
    <property type="match status" value="1"/>
</dbReference>
<dbReference type="GO" id="GO:0005634">
    <property type="term" value="C:nucleus"/>
    <property type="evidence" value="ECO:0007669"/>
    <property type="project" value="UniProtKB-SubCell"/>
</dbReference>
<dbReference type="PANTHER" id="PTHR12189">
    <property type="entry name" value="MRNA GUANINE-7- METHYLTRANSFERASE"/>
    <property type="match status" value="1"/>
</dbReference>
<dbReference type="InterPro" id="IPR004971">
    <property type="entry name" value="mRNA_G-N7_MeTrfase_dom"/>
</dbReference>
<sequence length="421" mass="48031">MEALKTEEGTVQEKVVTSEPTNGEVQSSDQLNESHSAVVAAHYNALEEKGLTERNKSRIVHLRNFNNWIKSMLINEYMALIKEGKSVGRPIRVLDMCCGKGGDLLKWRNADIGHLICADIAGTSVDQCRSRYEDMRQRQRRERHYQQGFTAEFIVADCTKVRLRERYKDVTLQLDLVSCQFSFHYCFESLPQAECMLRNAAECLRPGGYFIGTMPDANDIVARYKAAGSPSFGNPVYKIELEKEDQPFPLFGAKYGFTLVDVVNCPEFLVHLPTLERLARKYGLELVSKSKFEEYYEQNKEKGRGLLGKMQAFESYPPFEGTSLNGEEEEYTHAKAFMEKNKCDRVGTLSKPEWEAASLYMVFAFRKMKPITMDKEGRPVYEQQNTEPPSEKKETPHKRSAEVVQSTEDPSPKKLKGDSTT</sequence>
<evidence type="ECO:0000256" key="1">
    <source>
        <dbReference type="ARBA" id="ARBA00004123"/>
    </source>
</evidence>
<dbReference type="PIRSF" id="PIRSF028762">
    <property type="entry name" value="ABD1"/>
    <property type="match status" value="1"/>
</dbReference>
<feature type="site" description="mRNA cap binding" evidence="12">
    <location>
        <position position="360"/>
    </location>
</feature>
<dbReference type="PANTHER" id="PTHR12189:SF2">
    <property type="entry name" value="MRNA CAP GUANINE-N7 METHYLTRANSFERASE"/>
    <property type="match status" value="1"/>
</dbReference>
<evidence type="ECO:0000256" key="3">
    <source>
        <dbReference type="ARBA" id="ARBA00022664"/>
    </source>
</evidence>
<keyword evidence="4 10" id="KW-0808">Transferase</keyword>
<comment type="similarity">
    <text evidence="10">Belongs to the class I-like SAM-binding methyltransferase superfamily. mRNA cap 0 methyltransferase family.</text>
</comment>
<evidence type="ECO:0000256" key="11">
    <source>
        <dbReference type="PIRSR" id="PIRSR028762-1"/>
    </source>
</evidence>
<feature type="binding site" evidence="11">
    <location>
        <position position="70"/>
    </location>
    <ligand>
        <name>S-adenosyl-L-methionine</name>
        <dbReference type="ChEBI" id="CHEBI:59789"/>
    </ligand>
</feature>
<dbReference type="AlphaFoldDB" id="A0A1B6G2R1"/>
<feature type="binding site" evidence="11">
    <location>
        <position position="119"/>
    </location>
    <ligand>
        <name>S-adenosyl-L-methionine</name>
        <dbReference type="ChEBI" id="CHEBI:59789"/>
    </ligand>
</feature>
<feature type="site" description="mRNA cap binding" evidence="12">
    <location>
        <position position="267"/>
    </location>
</feature>
<feature type="site" description="mRNA cap binding" evidence="12">
    <location>
        <position position="184"/>
    </location>
</feature>
<proteinExistence type="inferred from homology"/>
<dbReference type="SUPFAM" id="SSF53335">
    <property type="entry name" value="S-adenosyl-L-methionine-dependent methyltransferases"/>
    <property type="match status" value="1"/>
</dbReference>
<dbReference type="InterPro" id="IPR016899">
    <property type="entry name" value="mRNA_G-N7_MeTrfase_euk"/>
</dbReference>
<evidence type="ECO:0000256" key="10">
    <source>
        <dbReference type="PIRNR" id="PIRNR028762"/>
    </source>
</evidence>
<feature type="compositionally biased region" description="Basic and acidic residues" evidence="13">
    <location>
        <begin position="410"/>
        <end position="421"/>
    </location>
</feature>
<dbReference type="Pfam" id="PF03291">
    <property type="entry name" value="mRNA_G-N7_MeTrfase"/>
    <property type="match status" value="1"/>
</dbReference>
<feature type="binding site" evidence="12">
    <location>
        <begin position="66"/>
        <end position="67"/>
    </location>
    <ligand>
        <name>mRNA</name>
        <dbReference type="ChEBI" id="CHEBI:33699"/>
    </ligand>
</feature>
<evidence type="ECO:0000256" key="5">
    <source>
        <dbReference type="ARBA" id="ARBA00022691"/>
    </source>
</evidence>
<feature type="site" description="mRNA cap binding" evidence="12">
    <location>
        <position position="131"/>
    </location>
</feature>
<keyword evidence="3 10" id="KW-0507">mRNA processing</keyword>
<feature type="binding site" evidence="11">
    <location>
        <position position="97"/>
    </location>
    <ligand>
        <name>S-adenosyl-L-methionine</name>
        <dbReference type="ChEBI" id="CHEBI:59789"/>
    </ligand>
</feature>